<evidence type="ECO:0000313" key="2">
    <source>
        <dbReference type="EMBL" id="KAL3422035.1"/>
    </source>
</evidence>
<feature type="region of interest" description="Disordered" evidence="1">
    <location>
        <begin position="134"/>
        <end position="163"/>
    </location>
</feature>
<evidence type="ECO:0000256" key="1">
    <source>
        <dbReference type="SAM" id="MobiDB-lite"/>
    </source>
</evidence>
<keyword evidence="3" id="KW-1185">Reference proteome</keyword>
<protein>
    <submittedName>
        <fullName evidence="2">Uncharacterized protein</fullName>
    </submittedName>
</protein>
<dbReference type="EMBL" id="JBFCZG010000005">
    <property type="protein sequence ID" value="KAL3422035.1"/>
    <property type="molecule type" value="Genomic_DNA"/>
</dbReference>
<reference evidence="2 3" key="1">
    <citation type="submission" date="2024-06" db="EMBL/GenBank/DDBJ databases">
        <title>Complete genome of Phlyctema vagabunda strain 19-DSS-EL-015.</title>
        <authorList>
            <person name="Fiorenzani C."/>
        </authorList>
    </citation>
    <scope>NUCLEOTIDE SEQUENCE [LARGE SCALE GENOMIC DNA]</scope>
    <source>
        <strain evidence="2 3">19-DSS-EL-015</strain>
    </source>
</reference>
<sequence length="163" mass="17627">MGLVNAASSVRSLQPCHERSTAIQLAERLGRVLSQRRGNLYFSCNTVLAHDGTLGSLRLSDQIAHAEWTYGWQPAILVFSESAADSTLKCMTDDYMTGISASLAQVESPVGIDTGRVKSSSWFSQERLIKARSRCGPGSYSCAGKPEPPPKPKPQPIEPGYGK</sequence>
<organism evidence="2 3">
    <name type="scientific">Phlyctema vagabunda</name>
    <dbReference type="NCBI Taxonomy" id="108571"/>
    <lineage>
        <taxon>Eukaryota</taxon>
        <taxon>Fungi</taxon>
        <taxon>Dikarya</taxon>
        <taxon>Ascomycota</taxon>
        <taxon>Pezizomycotina</taxon>
        <taxon>Leotiomycetes</taxon>
        <taxon>Helotiales</taxon>
        <taxon>Dermateaceae</taxon>
        <taxon>Phlyctema</taxon>
    </lineage>
</organism>
<proteinExistence type="predicted"/>
<feature type="compositionally biased region" description="Pro residues" evidence="1">
    <location>
        <begin position="146"/>
        <end position="157"/>
    </location>
</feature>
<evidence type="ECO:0000313" key="3">
    <source>
        <dbReference type="Proteomes" id="UP001629113"/>
    </source>
</evidence>
<comment type="caution">
    <text evidence="2">The sequence shown here is derived from an EMBL/GenBank/DDBJ whole genome shotgun (WGS) entry which is preliminary data.</text>
</comment>
<name>A0ABR4PFD9_9HELO</name>
<dbReference type="Proteomes" id="UP001629113">
    <property type="component" value="Unassembled WGS sequence"/>
</dbReference>
<accession>A0ABR4PFD9</accession>
<gene>
    <name evidence="2" type="ORF">PVAG01_06191</name>
</gene>